<dbReference type="Gene3D" id="3.40.50.300">
    <property type="entry name" value="P-loop containing nucleotide triphosphate hydrolases"/>
    <property type="match status" value="1"/>
</dbReference>
<evidence type="ECO:0000259" key="2">
    <source>
        <dbReference type="Pfam" id="PF03008"/>
    </source>
</evidence>
<dbReference type="SUPFAM" id="SSF52540">
    <property type="entry name" value="P-loop containing nucleoside triphosphate hydrolases"/>
    <property type="match status" value="1"/>
</dbReference>
<dbReference type="SUPFAM" id="SSF46785">
    <property type="entry name" value="Winged helix' DNA-binding domain"/>
    <property type="match status" value="1"/>
</dbReference>
<dbReference type="InterPro" id="IPR036390">
    <property type="entry name" value="WH_DNA-bd_sf"/>
</dbReference>
<organism evidence="3 4">
    <name type="scientific">Eubacterium uniforme</name>
    <dbReference type="NCBI Taxonomy" id="39495"/>
    <lineage>
        <taxon>Bacteria</taxon>
        <taxon>Bacillati</taxon>
        <taxon>Bacillota</taxon>
        <taxon>Clostridia</taxon>
        <taxon>Eubacteriales</taxon>
        <taxon>Eubacteriaceae</taxon>
        <taxon>Eubacterium</taxon>
    </lineage>
</organism>
<dbReference type="Pfam" id="PF03008">
    <property type="entry name" value="DUF234"/>
    <property type="match status" value="1"/>
</dbReference>
<dbReference type="Pfam" id="PF01637">
    <property type="entry name" value="ATPase_2"/>
    <property type="match status" value="1"/>
</dbReference>
<dbReference type="RefSeq" id="WP_078765585.1">
    <property type="nucleotide sequence ID" value="NZ_FUXZ01000004.1"/>
</dbReference>
<evidence type="ECO:0000313" key="4">
    <source>
        <dbReference type="Proteomes" id="UP000190814"/>
    </source>
</evidence>
<dbReference type="InterPro" id="IPR011579">
    <property type="entry name" value="ATPase_dom"/>
</dbReference>
<reference evidence="3 4" key="1">
    <citation type="submission" date="2017-02" db="EMBL/GenBank/DDBJ databases">
        <authorList>
            <person name="Peterson S.W."/>
        </authorList>
    </citation>
    <scope>NUCLEOTIDE SEQUENCE [LARGE SCALE GENOMIC DNA]</scope>
    <source>
        <strain evidence="3 4">ATCC 35992</strain>
    </source>
</reference>
<gene>
    <name evidence="3" type="ORF">SAMN02745111_00695</name>
</gene>
<evidence type="ECO:0008006" key="5">
    <source>
        <dbReference type="Google" id="ProtNLM"/>
    </source>
</evidence>
<dbReference type="InterPro" id="IPR004256">
    <property type="entry name" value="DUF234"/>
</dbReference>
<proteinExistence type="predicted"/>
<dbReference type="STRING" id="39495.SAMN02745111_00695"/>
<keyword evidence="4" id="KW-1185">Reference proteome</keyword>
<dbReference type="SUPFAM" id="SSF52980">
    <property type="entry name" value="Restriction endonuclease-like"/>
    <property type="match status" value="1"/>
</dbReference>
<dbReference type="InterPro" id="IPR011335">
    <property type="entry name" value="Restrct_endonuc-II-like"/>
</dbReference>
<feature type="domain" description="ATPase" evidence="1">
    <location>
        <begin position="2"/>
        <end position="202"/>
    </location>
</feature>
<sequence length="465" mass="53745">MFIGRKDELKVLEDTYKKPGFQMTVIYGRRRIGKSRLIAEFIKDKKSSYYMASQSSLEDNVKRWSEQYVTDMMPDMEGISFADLDSFFNFIGNNCKKEKIIIALDEIPYIAEADSSFMSKFQAAIDNVFSTKNIYLIICGSAISFMEKEILSEKSPLFGRRTNQIFLKPFDYIESALFTPKYSFEEKAIVYGVTGGVAKYLQLFDDKFSLDENLINNFFSPSGYLYEEPMNLLMQEFRTVNTYNSVIENCAKGANKVNEIAEKSHISTATLTYTLKNLMTVGIISKIEPMTEKNNRKKTSYEIVDGLYRFWYTFIPSARAAIEMNKGDVYYKKNVKNKLHFFMGGIFEEMCRRYILREGLNGNLNCFVTNVGKWWGNDNFHTPTDIDVVGVDEGAKKAVIGECKFKNESIDRDVYEALMNRKGLINSKYEEVQYFLFALKGFSKWVKENADQDKVCLLTLKDIYK</sequence>
<protein>
    <recommendedName>
        <fullName evidence="5">ATPase domain-containing protein</fullName>
    </recommendedName>
</protein>
<evidence type="ECO:0000313" key="3">
    <source>
        <dbReference type="EMBL" id="SKA62764.1"/>
    </source>
</evidence>
<dbReference type="PANTHER" id="PTHR34704">
    <property type="entry name" value="ATPASE"/>
    <property type="match status" value="1"/>
</dbReference>
<dbReference type="InterPro" id="IPR027417">
    <property type="entry name" value="P-loop_NTPase"/>
</dbReference>
<feature type="domain" description="DUF234" evidence="2">
    <location>
        <begin position="311"/>
        <end position="407"/>
    </location>
</feature>
<dbReference type="EMBL" id="FUXZ01000004">
    <property type="protein sequence ID" value="SKA62764.1"/>
    <property type="molecule type" value="Genomic_DNA"/>
</dbReference>
<dbReference type="PANTHER" id="PTHR34704:SF1">
    <property type="entry name" value="ATPASE"/>
    <property type="match status" value="1"/>
</dbReference>
<name>A0A1T4VCS6_9FIRM</name>
<evidence type="ECO:0000259" key="1">
    <source>
        <dbReference type="Pfam" id="PF01637"/>
    </source>
</evidence>
<dbReference type="Proteomes" id="UP000190814">
    <property type="component" value="Unassembled WGS sequence"/>
</dbReference>
<dbReference type="OrthoDB" id="9813134at2"/>
<accession>A0A1T4VCS6</accession>
<dbReference type="GO" id="GO:0005524">
    <property type="term" value="F:ATP binding"/>
    <property type="evidence" value="ECO:0007669"/>
    <property type="project" value="InterPro"/>
</dbReference>
<dbReference type="AlphaFoldDB" id="A0A1T4VCS6"/>